<name>A0A806U3V9_PRIMG</name>
<dbReference type="RefSeq" id="WP_033578596.1">
    <property type="nucleotide sequence ID" value="NZ_CP010586.1"/>
</dbReference>
<gene>
    <name evidence="1" type="ORF">AS52_01718</name>
</gene>
<organism evidence="1 2">
    <name type="scientific">Priestia megaterium Q3</name>
    <dbReference type="NCBI Taxonomy" id="1452722"/>
    <lineage>
        <taxon>Bacteria</taxon>
        <taxon>Bacillati</taxon>
        <taxon>Bacillota</taxon>
        <taxon>Bacilli</taxon>
        <taxon>Bacillales</taxon>
        <taxon>Bacillaceae</taxon>
        <taxon>Priestia</taxon>
    </lineage>
</organism>
<dbReference type="Proteomes" id="UP000036410">
    <property type="component" value="Chromosome"/>
</dbReference>
<dbReference type="EMBL" id="CP010586">
    <property type="protein sequence ID" value="AKP76683.1"/>
    <property type="molecule type" value="Genomic_DNA"/>
</dbReference>
<protein>
    <submittedName>
        <fullName evidence="1">Uncharacterized protein</fullName>
    </submittedName>
</protein>
<sequence length="103" mass="11968">MKKRILSWSILVGVIIILAIGIPRITANEASALGSSEEKKKVEELEENFRKWSLEPLDKFMVQSYQAKPNGHQWNSVKQKSIKNYRVTYYTFFGFCYMEAEVS</sequence>
<reference evidence="1 2" key="1">
    <citation type="submission" date="2015-01" db="EMBL/GenBank/DDBJ databases">
        <title>Genome sequence of bacillus megaterium Q3.</title>
        <authorList>
            <person name="Wang Y."/>
            <person name="Luo K."/>
            <person name="Bai L."/>
            <person name="Luo F."/>
        </authorList>
    </citation>
    <scope>NUCLEOTIDE SEQUENCE [LARGE SCALE GENOMIC DNA]</scope>
    <source>
        <strain evidence="1 2">Q3</strain>
    </source>
</reference>
<dbReference type="AlphaFoldDB" id="A0A806U3V9"/>
<accession>A0A806U3V9</accession>
<evidence type="ECO:0000313" key="2">
    <source>
        <dbReference type="Proteomes" id="UP000036410"/>
    </source>
</evidence>
<proteinExistence type="predicted"/>
<evidence type="ECO:0000313" key="1">
    <source>
        <dbReference type="EMBL" id="AKP76683.1"/>
    </source>
</evidence>